<dbReference type="Gene3D" id="3.30.360.10">
    <property type="entry name" value="Dihydrodipicolinate Reductase, domain 2"/>
    <property type="match status" value="1"/>
</dbReference>
<dbReference type="GO" id="GO:0050661">
    <property type="term" value="F:NADP binding"/>
    <property type="evidence" value="ECO:0007669"/>
    <property type="project" value="InterPro"/>
</dbReference>
<sequence>MITVGLLGCGNIGHVIAKGQENFRITAVYDVVFERAEAFGREFGATPYSDFTAFLKEPTDIVVEAASVAAATAHAESILLAGKDLVIMSVGALADISFREELIQTAREMKKKIHIPSGAIMGLDNIRVGQISSIDKFVLRTTKNPKSLSREAEEKTCIFSGKAYDCVHQYPKNTNVAESLSIACGRDVDVELWMDPNEDRNMHEIFFEGEFGEAYIRVRNVPSPDNPATSYLAALSILSLLKNLDNPLVIGA</sequence>
<dbReference type="SUPFAM" id="SSF51735">
    <property type="entry name" value="NAD(P)-binding Rossmann-fold domains"/>
    <property type="match status" value="1"/>
</dbReference>
<accession>A0A644V6K7</accession>
<evidence type="ECO:0000256" key="5">
    <source>
        <dbReference type="ARBA" id="ARBA00023027"/>
    </source>
</evidence>
<name>A0A644V6K7_9ZZZZ</name>
<dbReference type="NCBIfam" id="TIGR03855">
    <property type="entry name" value="NAD_NadX"/>
    <property type="match status" value="1"/>
</dbReference>
<organism evidence="8">
    <name type="scientific">bioreactor metagenome</name>
    <dbReference type="NCBI Taxonomy" id="1076179"/>
    <lineage>
        <taxon>unclassified sequences</taxon>
        <taxon>metagenomes</taxon>
        <taxon>ecological metagenomes</taxon>
    </lineage>
</organism>
<dbReference type="InterPro" id="IPR005106">
    <property type="entry name" value="Asp/hSer_DH_NAD-bd"/>
</dbReference>
<proteinExistence type="inferred from homology"/>
<dbReference type="AlphaFoldDB" id="A0A644V6K7"/>
<dbReference type="InterPro" id="IPR020626">
    <property type="entry name" value="Asp_DH_prok"/>
</dbReference>
<dbReference type="GO" id="GO:0009435">
    <property type="term" value="P:NAD+ biosynthetic process"/>
    <property type="evidence" value="ECO:0007669"/>
    <property type="project" value="InterPro"/>
</dbReference>
<dbReference type="Gene3D" id="3.40.50.720">
    <property type="entry name" value="NAD(P)-binding Rossmann-like Domain"/>
    <property type="match status" value="1"/>
</dbReference>
<dbReference type="EMBL" id="VSSQ01000228">
    <property type="protein sequence ID" value="MPL86811.1"/>
    <property type="molecule type" value="Genomic_DNA"/>
</dbReference>
<keyword evidence="2" id="KW-0662">Pyridine nucleotide biosynthesis</keyword>
<comment type="similarity">
    <text evidence="1">Belongs to the L-aspartate dehydrogenase family.</text>
</comment>
<evidence type="ECO:0000256" key="4">
    <source>
        <dbReference type="ARBA" id="ARBA00023002"/>
    </source>
</evidence>
<evidence type="ECO:0000259" key="6">
    <source>
        <dbReference type="Pfam" id="PF01958"/>
    </source>
</evidence>
<dbReference type="GO" id="GO:0033735">
    <property type="term" value="F:aspartate dehydrogenase [NAD(P)+] activity"/>
    <property type="evidence" value="ECO:0007669"/>
    <property type="project" value="UniProtKB-EC"/>
</dbReference>
<evidence type="ECO:0000313" key="8">
    <source>
        <dbReference type="EMBL" id="MPL86811.1"/>
    </source>
</evidence>
<dbReference type="Pfam" id="PF03447">
    <property type="entry name" value="NAD_binding_3"/>
    <property type="match status" value="1"/>
</dbReference>
<dbReference type="NCBIfam" id="NF009829">
    <property type="entry name" value="PRK13303.1-4"/>
    <property type="match status" value="1"/>
</dbReference>
<keyword evidence="3" id="KW-0521">NADP</keyword>
<evidence type="ECO:0000256" key="2">
    <source>
        <dbReference type="ARBA" id="ARBA00022642"/>
    </source>
</evidence>
<evidence type="ECO:0000256" key="3">
    <source>
        <dbReference type="ARBA" id="ARBA00022857"/>
    </source>
</evidence>
<feature type="domain" description="Aspartate dehydrogenase" evidence="6">
    <location>
        <begin position="153"/>
        <end position="237"/>
    </location>
</feature>
<dbReference type="PANTHER" id="PTHR31873:SF6">
    <property type="entry name" value="ASPARTATE DEHYDROGENASE DOMAIN-CONTAINING PROTEIN"/>
    <property type="match status" value="1"/>
</dbReference>
<comment type="caution">
    <text evidence="8">The sequence shown here is derived from an EMBL/GenBank/DDBJ whole genome shotgun (WGS) entry which is preliminary data.</text>
</comment>
<dbReference type="InterPro" id="IPR022487">
    <property type="entry name" value="Asp_DH_arc"/>
</dbReference>
<dbReference type="InterPro" id="IPR036291">
    <property type="entry name" value="NAD(P)-bd_dom_sf"/>
</dbReference>
<dbReference type="InterPro" id="IPR002811">
    <property type="entry name" value="Asp_DH"/>
</dbReference>
<gene>
    <name evidence="8" type="primary">nadX_2</name>
    <name evidence="8" type="ORF">SDC9_32798</name>
</gene>
<evidence type="ECO:0000256" key="1">
    <source>
        <dbReference type="ARBA" id="ARBA00008331"/>
    </source>
</evidence>
<dbReference type="Pfam" id="PF01958">
    <property type="entry name" value="Asp_DH_C"/>
    <property type="match status" value="1"/>
</dbReference>
<evidence type="ECO:0000259" key="7">
    <source>
        <dbReference type="Pfam" id="PF03447"/>
    </source>
</evidence>
<protein>
    <submittedName>
        <fullName evidence="8">L-aspartate dehydrogenase</fullName>
        <ecNumber evidence="8">1.4.1.21</ecNumber>
    </submittedName>
</protein>
<dbReference type="InterPro" id="IPR011182">
    <property type="entry name" value="L-Asp_DH"/>
</dbReference>
<dbReference type="PANTHER" id="PTHR31873">
    <property type="entry name" value="L-ASPARTATE DEHYDROGENASE-RELATED"/>
    <property type="match status" value="1"/>
</dbReference>
<dbReference type="PIRSF" id="PIRSF005227">
    <property type="entry name" value="Asp_dh_NAD_syn"/>
    <property type="match status" value="1"/>
</dbReference>
<keyword evidence="4 8" id="KW-0560">Oxidoreductase</keyword>
<keyword evidence="5" id="KW-0520">NAD</keyword>
<reference evidence="8" key="1">
    <citation type="submission" date="2019-08" db="EMBL/GenBank/DDBJ databases">
        <authorList>
            <person name="Kucharzyk K."/>
            <person name="Murdoch R.W."/>
            <person name="Higgins S."/>
            <person name="Loffler F."/>
        </authorList>
    </citation>
    <scope>NUCLEOTIDE SEQUENCE</scope>
</reference>
<dbReference type="EC" id="1.4.1.21" evidence="8"/>
<feature type="domain" description="Aspartate/homoserine dehydrogenase NAD-binding" evidence="7">
    <location>
        <begin position="8"/>
        <end position="116"/>
    </location>
</feature>
<dbReference type="HAMAP" id="MF_01265">
    <property type="entry name" value="NadX"/>
    <property type="match status" value="1"/>
</dbReference>
<dbReference type="SUPFAM" id="SSF55347">
    <property type="entry name" value="Glyceraldehyde-3-phosphate dehydrogenase-like, C-terminal domain"/>
    <property type="match status" value="1"/>
</dbReference>